<feature type="compositionally biased region" description="Polar residues" evidence="1">
    <location>
        <begin position="93"/>
        <end position="114"/>
    </location>
</feature>
<name>A0A6A4GQY5_9AGAR</name>
<dbReference type="AlphaFoldDB" id="A0A6A4GQY5"/>
<dbReference type="EMBL" id="ML769789">
    <property type="protein sequence ID" value="KAE9387627.1"/>
    <property type="molecule type" value="Genomic_DNA"/>
</dbReference>
<organism evidence="2 3">
    <name type="scientific">Gymnopus androsaceus JB14</name>
    <dbReference type="NCBI Taxonomy" id="1447944"/>
    <lineage>
        <taxon>Eukaryota</taxon>
        <taxon>Fungi</taxon>
        <taxon>Dikarya</taxon>
        <taxon>Basidiomycota</taxon>
        <taxon>Agaricomycotina</taxon>
        <taxon>Agaricomycetes</taxon>
        <taxon>Agaricomycetidae</taxon>
        <taxon>Agaricales</taxon>
        <taxon>Marasmiineae</taxon>
        <taxon>Omphalotaceae</taxon>
        <taxon>Gymnopus</taxon>
    </lineage>
</organism>
<feature type="compositionally biased region" description="Basic residues" evidence="1">
    <location>
        <begin position="150"/>
        <end position="167"/>
    </location>
</feature>
<gene>
    <name evidence="2" type="ORF">BT96DRAFT_1025811</name>
</gene>
<evidence type="ECO:0000256" key="1">
    <source>
        <dbReference type="SAM" id="MobiDB-lite"/>
    </source>
</evidence>
<accession>A0A6A4GQY5</accession>
<proteinExistence type="predicted"/>
<reference evidence="2" key="1">
    <citation type="journal article" date="2019" name="Environ. Microbiol.">
        <title>Fungal ecological strategies reflected in gene transcription - a case study of two litter decomposers.</title>
        <authorList>
            <person name="Barbi F."/>
            <person name="Kohler A."/>
            <person name="Barry K."/>
            <person name="Baskaran P."/>
            <person name="Daum C."/>
            <person name="Fauchery L."/>
            <person name="Ihrmark K."/>
            <person name="Kuo A."/>
            <person name="LaButti K."/>
            <person name="Lipzen A."/>
            <person name="Morin E."/>
            <person name="Grigoriev I.V."/>
            <person name="Henrissat B."/>
            <person name="Lindahl B."/>
            <person name="Martin F."/>
        </authorList>
    </citation>
    <scope>NUCLEOTIDE SEQUENCE</scope>
    <source>
        <strain evidence="2">JB14</strain>
    </source>
</reference>
<protein>
    <submittedName>
        <fullName evidence="2">Uncharacterized protein</fullName>
    </submittedName>
</protein>
<dbReference type="OrthoDB" id="3253621at2759"/>
<feature type="compositionally biased region" description="Low complexity" evidence="1">
    <location>
        <begin position="135"/>
        <end position="146"/>
    </location>
</feature>
<dbReference type="Gene3D" id="3.60.130.30">
    <property type="match status" value="1"/>
</dbReference>
<evidence type="ECO:0000313" key="3">
    <source>
        <dbReference type="Proteomes" id="UP000799118"/>
    </source>
</evidence>
<feature type="region of interest" description="Disordered" evidence="1">
    <location>
        <begin position="93"/>
        <end position="180"/>
    </location>
</feature>
<dbReference type="Proteomes" id="UP000799118">
    <property type="component" value="Unassembled WGS sequence"/>
</dbReference>
<evidence type="ECO:0000313" key="2">
    <source>
        <dbReference type="EMBL" id="KAE9387627.1"/>
    </source>
</evidence>
<sequence length="528" mass="57945">MPYFLRTSVRPSLSRLIQNATATPQDFDFNTFVRRAVEENTEARLDDEDLGVDFDLGELTLPLEADPPALSSTLHPLSALPSVYPTAITTSTGSVNPSYNTPASNVPSPTNSISPPAGSVNPLSDTPTSIPPSTVPSTSNPTVESPAASNKRKNARSHDKRAKIRRIRKEEKAGPSSNTYANVLSHGTAIEVEADATHFPAAKGAVTGKKGTLDELGDAIDRQKFYTVVELVNEHGFEHIAWDGKKPYPIIDRVGRVIAVLAGQPNNTDYAKVLMQAHDEMKDEGMKAGLGMLSPEGKHIRGVFPAYNCGTTMGMGSPRPVVMDPKGRRPLLTHLLNNEGVIRMARYQNFAFSLWAPRVYAEYVRVRDTVRSTLHLPENFYGVSVFAAAAFNFGGRVSTFKHRDSLNWAFGWCAITALGRFDATRSAQLILWELKLVVDFPHASTVLIPSAVVTHSNTPVAEGDDRGSFTQYTAGPIFRWVDNGCRTEKEVKEQDPQHYDLMQSGKETAYLKRVANFSTIEELCNLVE</sequence>
<keyword evidence="3" id="KW-1185">Reference proteome</keyword>